<dbReference type="GO" id="GO:0003700">
    <property type="term" value="F:DNA-binding transcription factor activity"/>
    <property type="evidence" value="ECO:0007669"/>
    <property type="project" value="InterPro"/>
</dbReference>
<keyword evidence="3" id="KW-0804">Transcription</keyword>
<dbReference type="PANTHER" id="PTHR47894:SF4">
    <property type="entry name" value="HTH-TYPE TRANSCRIPTIONAL REGULATOR GADX"/>
    <property type="match status" value="1"/>
</dbReference>
<protein>
    <submittedName>
        <fullName evidence="5">HTH-type transcriptional regulator VirS</fullName>
    </submittedName>
</protein>
<keyword evidence="1" id="KW-0805">Transcription regulation</keyword>
<evidence type="ECO:0000256" key="1">
    <source>
        <dbReference type="ARBA" id="ARBA00023015"/>
    </source>
</evidence>
<dbReference type="PROSITE" id="PS01124">
    <property type="entry name" value="HTH_ARAC_FAMILY_2"/>
    <property type="match status" value="1"/>
</dbReference>
<reference evidence="5" key="1">
    <citation type="submission" date="2019-02" db="EMBL/GenBank/DDBJ databases">
        <authorList>
            <person name="Pothier F.J."/>
        </authorList>
    </citation>
    <scope>NUCLEOTIDE SEQUENCE</scope>
    <source>
        <strain evidence="5">CI-1B</strain>
    </source>
</reference>
<dbReference type="AlphaFoldDB" id="A0A508T3Y6"/>
<dbReference type="GO" id="GO:0005829">
    <property type="term" value="C:cytosol"/>
    <property type="evidence" value="ECO:0007669"/>
    <property type="project" value="TreeGrafter"/>
</dbReference>
<keyword evidence="6" id="KW-1185">Reference proteome</keyword>
<dbReference type="Gene3D" id="1.10.10.60">
    <property type="entry name" value="Homeodomain-like"/>
    <property type="match status" value="1"/>
</dbReference>
<dbReference type="InterPro" id="IPR032687">
    <property type="entry name" value="AraC-type_N"/>
</dbReference>
<dbReference type="PANTHER" id="PTHR47894">
    <property type="entry name" value="HTH-TYPE TRANSCRIPTIONAL REGULATOR GADX"/>
    <property type="match status" value="1"/>
</dbReference>
<name>A0A508T3Y6_9BRAD</name>
<dbReference type="Proteomes" id="UP000328092">
    <property type="component" value="Unassembled WGS sequence"/>
</dbReference>
<dbReference type="SMART" id="SM00342">
    <property type="entry name" value="HTH_ARAC"/>
    <property type="match status" value="1"/>
</dbReference>
<dbReference type="InterPro" id="IPR018062">
    <property type="entry name" value="HTH_AraC-typ_CS"/>
</dbReference>
<dbReference type="InterPro" id="IPR009057">
    <property type="entry name" value="Homeodomain-like_sf"/>
</dbReference>
<feature type="domain" description="HTH araC/xylS-type" evidence="4">
    <location>
        <begin position="259"/>
        <end position="361"/>
    </location>
</feature>
<comment type="caution">
    <text evidence="5">The sequence shown here is derived from an EMBL/GenBank/DDBJ whole genome shotgun (WGS) entry which is preliminary data.</text>
</comment>
<dbReference type="InterPro" id="IPR018060">
    <property type="entry name" value="HTH_AraC"/>
</dbReference>
<dbReference type="GO" id="GO:0000976">
    <property type="term" value="F:transcription cis-regulatory region binding"/>
    <property type="evidence" value="ECO:0007669"/>
    <property type="project" value="TreeGrafter"/>
</dbReference>
<proteinExistence type="predicted"/>
<evidence type="ECO:0000259" key="4">
    <source>
        <dbReference type="PROSITE" id="PS01124"/>
    </source>
</evidence>
<dbReference type="Pfam" id="PF12625">
    <property type="entry name" value="Arabinose_bd"/>
    <property type="match status" value="1"/>
</dbReference>
<evidence type="ECO:0000256" key="3">
    <source>
        <dbReference type="ARBA" id="ARBA00023163"/>
    </source>
</evidence>
<dbReference type="SUPFAM" id="SSF46689">
    <property type="entry name" value="Homeodomain-like"/>
    <property type="match status" value="1"/>
</dbReference>
<dbReference type="Pfam" id="PF12833">
    <property type="entry name" value="HTH_18"/>
    <property type="match status" value="1"/>
</dbReference>
<keyword evidence="2" id="KW-0238">DNA-binding</keyword>
<evidence type="ECO:0000313" key="6">
    <source>
        <dbReference type="Proteomes" id="UP000328092"/>
    </source>
</evidence>
<organism evidence="5 6">
    <name type="scientific">Bradyrhizobium ivorense</name>
    <dbReference type="NCBI Taxonomy" id="2511166"/>
    <lineage>
        <taxon>Bacteria</taxon>
        <taxon>Pseudomonadati</taxon>
        <taxon>Pseudomonadota</taxon>
        <taxon>Alphaproteobacteria</taxon>
        <taxon>Hyphomicrobiales</taxon>
        <taxon>Nitrobacteraceae</taxon>
        <taxon>Bradyrhizobium</taxon>
    </lineage>
</organism>
<evidence type="ECO:0000256" key="2">
    <source>
        <dbReference type="ARBA" id="ARBA00023125"/>
    </source>
</evidence>
<sequence>MRSGKLSTFAENTHRCRMKTVRRPASTLPSIPSSTGGIARLACARLRDEQVALAPILSAAGLTADDIADSKRRIAARAQIRILELAAAKLQDDCFGFRLAQGFELGEIGLLYYVMASSEQLGDALHIGGRYCAINNEGVRLRTSLEHGFGIQFEYVNIDRSSDRHHAEFWLIALVRICRALTGGRLAPTQIKLRHYRREIPLDVRSQLGCEIEFAADRDEVLFPSQIGALPVVGADLHLNKMLLQYADQALGDRASRRTSVRSRVEDQIARLLPHGKASAVEIARRLGMSRRTLARALSSEGLSFSNVLEAFRIALARRYLKEAELPISEIAWLLGYSEVSSFTHAFVRWTGDTPRAYRGSNSDG</sequence>
<dbReference type="EMBL" id="CAADFC020000009">
    <property type="protein sequence ID" value="VIO69593.1"/>
    <property type="molecule type" value="Genomic_DNA"/>
</dbReference>
<accession>A0A508T3Y6</accession>
<gene>
    <name evidence="5" type="primary">virS_1</name>
    <name evidence="5" type="ORF">CI1B_28000</name>
</gene>
<evidence type="ECO:0000313" key="5">
    <source>
        <dbReference type="EMBL" id="VIO69593.1"/>
    </source>
</evidence>
<dbReference type="PROSITE" id="PS00041">
    <property type="entry name" value="HTH_ARAC_FAMILY_1"/>
    <property type="match status" value="1"/>
</dbReference>